<gene>
    <name evidence="2" type="ORF">MKP05_08100</name>
</gene>
<dbReference type="RefSeq" id="WP_240567838.1">
    <property type="nucleotide sequence ID" value="NZ_JAKVPY010000007.1"/>
</dbReference>
<name>A0ABS9RTB7_9GAMM</name>
<evidence type="ECO:0000313" key="2">
    <source>
        <dbReference type="EMBL" id="MCH4563089.1"/>
    </source>
</evidence>
<dbReference type="SUPFAM" id="SSF81901">
    <property type="entry name" value="HCP-like"/>
    <property type="match status" value="1"/>
</dbReference>
<organism evidence="2 3">
    <name type="scientific">Halomonas flagellata</name>
    <dbReference type="NCBI Taxonomy" id="2920385"/>
    <lineage>
        <taxon>Bacteria</taxon>
        <taxon>Pseudomonadati</taxon>
        <taxon>Pseudomonadota</taxon>
        <taxon>Gammaproteobacteria</taxon>
        <taxon>Oceanospirillales</taxon>
        <taxon>Halomonadaceae</taxon>
        <taxon>Halomonas</taxon>
    </lineage>
</organism>
<dbReference type="EMBL" id="JAKVPY010000007">
    <property type="protein sequence ID" value="MCH4563089.1"/>
    <property type="molecule type" value="Genomic_DNA"/>
</dbReference>
<keyword evidence="1" id="KW-0732">Signal</keyword>
<dbReference type="InterPro" id="IPR050767">
    <property type="entry name" value="Sel1_AlgK"/>
</dbReference>
<evidence type="ECO:0000256" key="1">
    <source>
        <dbReference type="SAM" id="SignalP"/>
    </source>
</evidence>
<dbReference type="InterPro" id="IPR011990">
    <property type="entry name" value="TPR-like_helical_dom_sf"/>
</dbReference>
<sequence>MLIKTFLAIALLVLSTSSWALEPAVQAAKDEGMRLWGISEWIEMQPYLEQAADAGDVEAMYYLGEATRLLDRGLSQRAMAWYLQAAEQNDVYAMLRLFQGGACIAGDVCPEEHEDWREAALAIAKPQAEAGDPDAMLAMFHVYRMFDQPHWAGDWLERAAEAGQPEAQTILGNQTLEGRGWYLTNGRRLSAAEEWLRKAVDQEHVPAMVALTSVLEKEGEYSELWSWGERASLLGSRIARVVHGECLIVPERAEYCRTEADPVQGWAMLYAVVEETGDNTAKHILEQERSKLTLEELEEAKALAEREWIGREPPLSNFPPRFGY</sequence>
<dbReference type="PANTHER" id="PTHR11102">
    <property type="entry name" value="SEL-1-LIKE PROTEIN"/>
    <property type="match status" value="1"/>
</dbReference>
<reference evidence="2 3" key="1">
    <citation type="submission" date="2022-02" db="EMBL/GenBank/DDBJ databases">
        <title>Halomonas fukangensis sp. nov., a halophilic bacterium isolated from a bulk soil of Kalidium foliatum at Fukang.</title>
        <authorList>
            <person name="Huang Y."/>
        </authorList>
    </citation>
    <scope>NUCLEOTIDE SEQUENCE [LARGE SCALE GENOMIC DNA]</scope>
    <source>
        <strain evidence="2 3">EGI 63088</strain>
    </source>
</reference>
<feature type="chain" id="PRO_5045763755" evidence="1">
    <location>
        <begin position="21"/>
        <end position="324"/>
    </location>
</feature>
<accession>A0ABS9RTB7</accession>
<keyword evidence="3" id="KW-1185">Reference proteome</keyword>
<feature type="signal peptide" evidence="1">
    <location>
        <begin position="1"/>
        <end position="20"/>
    </location>
</feature>
<dbReference type="PANTHER" id="PTHR11102:SF160">
    <property type="entry name" value="ERAD-ASSOCIATED E3 UBIQUITIN-PROTEIN LIGASE COMPONENT HRD3"/>
    <property type="match status" value="1"/>
</dbReference>
<evidence type="ECO:0000313" key="3">
    <source>
        <dbReference type="Proteomes" id="UP001202117"/>
    </source>
</evidence>
<proteinExistence type="predicted"/>
<comment type="caution">
    <text evidence="2">The sequence shown here is derived from an EMBL/GenBank/DDBJ whole genome shotgun (WGS) entry which is preliminary data.</text>
</comment>
<dbReference type="Proteomes" id="UP001202117">
    <property type="component" value="Unassembled WGS sequence"/>
</dbReference>
<protein>
    <submittedName>
        <fullName evidence="2">Sel1 repeat family protein</fullName>
    </submittedName>
</protein>
<dbReference type="Gene3D" id="1.25.40.10">
    <property type="entry name" value="Tetratricopeptide repeat domain"/>
    <property type="match status" value="2"/>
</dbReference>